<protein>
    <submittedName>
        <fullName evidence="2">Putative six-hairpin glycosidase-like protein</fullName>
    </submittedName>
</protein>
<feature type="signal peptide" evidence="1">
    <location>
        <begin position="1"/>
        <end position="18"/>
    </location>
</feature>
<dbReference type="HOGENOM" id="CLU_024197_0_0_1"/>
<keyword evidence="3" id="KW-1185">Reference proteome</keyword>
<feature type="chain" id="PRO_5004084990" evidence="1">
    <location>
        <begin position="19"/>
        <end position="689"/>
    </location>
</feature>
<dbReference type="STRING" id="1287681.M7SUN4"/>
<dbReference type="InterPro" id="IPR008928">
    <property type="entry name" value="6-hairpin_glycosidase_sf"/>
</dbReference>
<evidence type="ECO:0000313" key="3">
    <source>
        <dbReference type="Proteomes" id="UP000012174"/>
    </source>
</evidence>
<dbReference type="Gene3D" id="1.50.10.10">
    <property type="match status" value="1"/>
</dbReference>
<dbReference type="eggNOG" id="ENOG502QSY5">
    <property type="taxonomic scope" value="Eukaryota"/>
</dbReference>
<proteinExistence type="predicted"/>
<dbReference type="AlphaFoldDB" id="M7SUN4"/>
<reference evidence="3" key="1">
    <citation type="journal article" date="2013" name="Genome Announc.">
        <title>Draft genome sequence of the grapevine dieback fungus Eutypa lata UCR-EL1.</title>
        <authorList>
            <person name="Blanco-Ulate B."/>
            <person name="Rolshausen P.E."/>
            <person name="Cantu D."/>
        </authorList>
    </citation>
    <scope>NUCLEOTIDE SEQUENCE [LARGE SCALE GENOMIC DNA]</scope>
    <source>
        <strain evidence="3">UCR-EL1</strain>
    </source>
</reference>
<keyword evidence="2" id="KW-0378">Hydrolase</keyword>
<accession>M7SUN4</accession>
<sequence>MVLLGIACWLALPGLAFGKIDSLISNETTPLQVGNGNFAFNVDNTGMQTFLPFNTLSSWAWHNDSLPTNGEELSDYHGIPYSTHGRNVSYDVPDPELPEISQWLISNPNRINLGRTGLKYRGATLTASQISEPRQELDLWTGVIKSTFKVDDQKVEVITRGDFETDAVAFEVNSKLISSGDLQVELDFPYPPIHSTKYKYEVFAGLYDFPLNHSTSIVEDRVPGSTHIYHELQETSYFVNLRWPLTAPLKLSRDEPEGSDKVTAHRYTLSSDSKSWSPSSISFTARFSPDKEQADLPLLVKTRNSFGWKQYWNEGGFVDLTSSSNPNATELQRRIVQSQYHVRVNSAAKGQSPQESGLMNNGWYVWHNAHWATWGRQKYFDNIFPELYETLLPSSFARANAMGWEGARWPKMTELNTGVSSPGGINGLLLWQQPHPMYMAELAYQASPTLATLKRWDQVLTATADYMASYAWKNETTGKFDLGPPSYGVTENTPPLETRNLAYEIAYWRYGLDVAREWKERLRQRVPETWTTVAENLSPPPQVDGLYAVYDGLNSTWWEDPELAGDPRSLIMLQGILPDTPAVDPEVALKTADKMWEIWGDAEIRGWGRPVLAINSARIGNPERAIYHLTAYDYWIFDDAGFAVRGGDGGTPPPFIPGNAGFLYAVAYMAAGWRGSQGNAPGFPDDDHI</sequence>
<dbReference type="InterPro" id="IPR012341">
    <property type="entry name" value="6hp_glycosidase-like_sf"/>
</dbReference>
<evidence type="ECO:0000313" key="2">
    <source>
        <dbReference type="EMBL" id="EMR70269.1"/>
    </source>
</evidence>
<dbReference type="OMA" id="EIAYWRY"/>
<dbReference type="SUPFAM" id="SSF48208">
    <property type="entry name" value="Six-hairpin glycosidases"/>
    <property type="match status" value="1"/>
</dbReference>
<gene>
    <name evidence="2" type="ORF">UCREL1_2713</name>
</gene>
<evidence type="ECO:0000256" key="1">
    <source>
        <dbReference type="SAM" id="SignalP"/>
    </source>
</evidence>
<name>M7SUN4_EUTLA</name>
<dbReference type="GO" id="GO:0016798">
    <property type="term" value="F:hydrolase activity, acting on glycosyl bonds"/>
    <property type="evidence" value="ECO:0007669"/>
    <property type="project" value="UniProtKB-KW"/>
</dbReference>
<organism evidence="2 3">
    <name type="scientific">Eutypa lata (strain UCR-EL1)</name>
    <name type="common">Grapevine dieback disease fungus</name>
    <name type="synonym">Eutypa armeniacae</name>
    <dbReference type="NCBI Taxonomy" id="1287681"/>
    <lineage>
        <taxon>Eukaryota</taxon>
        <taxon>Fungi</taxon>
        <taxon>Dikarya</taxon>
        <taxon>Ascomycota</taxon>
        <taxon>Pezizomycotina</taxon>
        <taxon>Sordariomycetes</taxon>
        <taxon>Xylariomycetidae</taxon>
        <taxon>Xylariales</taxon>
        <taxon>Diatrypaceae</taxon>
        <taxon>Eutypa</taxon>
    </lineage>
</organism>
<dbReference type="OrthoDB" id="3534988at2759"/>
<dbReference type="Proteomes" id="UP000012174">
    <property type="component" value="Unassembled WGS sequence"/>
</dbReference>
<dbReference type="GO" id="GO:0005975">
    <property type="term" value="P:carbohydrate metabolic process"/>
    <property type="evidence" value="ECO:0007669"/>
    <property type="project" value="InterPro"/>
</dbReference>
<keyword evidence="2" id="KW-0326">Glycosidase</keyword>
<dbReference type="EMBL" id="KB705900">
    <property type="protein sequence ID" value="EMR70269.1"/>
    <property type="molecule type" value="Genomic_DNA"/>
</dbReference>
<keyword evidence="1" id="KW-0732">Signal</keyword>
<dbReference type="KEGG" id="ela:UCREL1_2713"/>